<reference evidence="1" key="1">
    <citation type="submission" date="2023-03" db="EMBL/GenBank/DDBJ databases">
        <title>Chromosome-level genomes of two armyworms, Mythimna separata and Mythimna loreyi, provide insights into the biosynthesis and reception of sex pheromones.</title>
        <authorList>
            <person name="Zhao H."/>
        </authorList>
    </citation>
    <scope>NUCLEOTIDE SEQUENCE</scope>
    <source>
        <strain evidence="1">BeijingLab</strain>
    </source>
</reference>
<dbReference type="EMBL" id="CM056807">
    <property type="protein sequence ID" value="KAJ8705628.1"/>
    <property type="molecule type" value="Genomic_DNA"/>
</dbReference>
<proteinExistence type="predicted"/>
<name>A0ACC2Q1D8_9NEOP</name>
<keyword evidence="2" id="KW-1185">Reference proteome</keyword>
<protein>
    <submittedName>
        <fullName evidence="1">Uncharacterized protein</fullName>
    </submittedName>
</protein>
<comment type="caution">
    <text evidence="1">The sequence shown here is derived from an EMBL/GenBank/DDBJ whole genome shotgun (WGS) entry which is preliminary data.</text>
</comment>
<evidence type="ECO:0000313" key="2">
    <source>
        <dbReference type="Proteomes" id="UP001231649"/>
    </source>
</evidence>
<gene>
    <name evidence="1" type="ORF">PYW08_012674</name>
</gene>
<evidence type="ECO:0000313" key="1">
    <source>
        <dbReference type="EMBL" id="KAJ8705628.1"/>
    </source>
</evidence>
<dbReference type="Proteomes" id="UP001231649">
    <property type="component" value="Chromosome 31"/>
</dbReference>
<accession>A0ACC2Q1D8</accession>
<organism evidence="1 2">
    <name type="scientific">Mythimna loreyi</name>
    <dbReference type="NCBI Taxonomy" id="667449"/>
    <lineage>
        <taxon>Eukaryota</taxon>
        <taxon>Metazoa</taxon>
        <taxon>Ecdysozoa</taxon>
        <taxon>Arthropoda</taxon>
        <taxon>Hexapoda</taxon>
        <taxon>Insecta</taxon>
        <taxon>Pterygota</taxon>
        <taxon>Neoptera</taxon>
        <taxon>Endopterygota</taxon>
        <taxon>Lepidoptera</taxon>
        <taxon>Glossata</taxon>
        <taxon>Ditrysia</taxon>
        <taxon>Noctuoidea</taxon>
        <taxon>Noctuidae</taxon>
        <taxon>Noctuinae</taxon>
        <taxon>Hadenini</taxon>
        <taxon>Mythimna</taxon>
    </lineage>
</organism>
<sequence>MVVTRSQNDLAELEEQRRDEMRRRQAERIQQERIRRLSLNPPASPQPESMIGRTTTTADLTTAGPSGRQEVRSPAQSVRSTATVRTRIRLAELEAAEKLAAIRRKELDLEAELVKKRLAVDVSVIQDEESVHEEPTQGEPQHNKVDRWLRANPPITREEFGGRIDSREEKQLRFDCPASRARSPTPTRGRNSIEQLAATLEKMARPRLRHTELPSFSGAVSEWLPFKAAYNDTTSMYSVSPAENLQRLRSSL</sequence>